<dbReference type="Proteomes" id="UP000248817">
    <property type="component" value="Unassembled WGS sequence"/>
</dbReference>
<reference evidence="2 3" key="1">
    <citation type="submission" date="2018-02" db="EMBL/GenBank/DDBJ databases">
        <title>The genomes of Aspergillus section Nigri reveals drivers in fungal speciation.</title>
        <authorList>
            <consortium name="DOE Joint Genome Institute"/>
            <person name="Vesth T.C."/>
            <person name="Nybo J."/>
            <person name="Theobald S."/>
            <person name="Brandl J."/>
            <person name="Frisvad J.C."/>
            <person name="Nielsen K.F."/>
            <person name="Lyhne E.K."/>
            <person name="Kogle M.E."/>
            <person name="Kuo A."/>
            <person name="Riley R."/>
            <person name="Clum A."/>
            <person name="Nolan M."/>
            <person name="Lipzen A."/>
            <person name="Salamov A."/>
            <person name="Henrissat B."/>
            <person name="Wiebenga A."/>
            <person name="De vries R.P."/>
            <person name="Grigoriev I.V."/>
            <person name="Mortensen U.H."/>
            <person name="Andersen M.R."/>
            <person name="Baker S.E."/>
        </authorList>
    </citation>
    <scope>NUCLEOTIDE SEQUENCE [LARGE SCALE GENOMIC DNA]</scope>
    <source>
        <strain evidence="2 3">CBS 114.80</strain>
    </source>
</reference>
<evidence type="ECO:0000256" key="1">
    <source>
        <dbReference type="SAM" id="Phobius"/>
    </source>
</evidence>
<keyword evidence="1" id="KW-0812">Transmembrane</keyword>
<protein>
    <submittedName>
        <fullName evidence="2">Uncharacterized protein</fullName>
    </submittedName>
</protein>
<accession>A0A2V5J5A1</accession>
<dbReference type="AlphaFoldDB" id="A0A2V5J5A1"/>
<evidence type="ECO:0000313" key="2">
    <source>
        <dbReference type="EMBL" id="PYI32857.1"/>
    </source>
</evidence>
<feature type="transmembrane region" description="Helical" evidence="1">
    <location>
        <begin position="12"/>
        <end position="29"/>
    </location>
</feature>
<feature type="transmembrane region" description="Helical" evidence="1">
    <location>
        <begin position="36"/>
        <end position="61"/>
    </location>
</feature>
<keyword evidence="1" id="KW-1133">Transmembrane helix</keyword>
<gene>
    <name evidence="2" type="ORF">BP00DRAFT_144572</name>
</gene>
<sequence length="133" mass="14395">MTHGDTAVECPSVFPSLLLPFAACLASHLRGKHSPLIRVCSSSLSLHPGVCGITLLLVLTYCTVCIRRISTGWLVLVLPNWASCSIMDLVCIGSRPASNPSVSTLIRFVPRSLQMRRIELSTSHSASANKQQH</sequence>
<proteinExistence type="predicted"/>
<evidence type="ECO:0000313" key="3">
    <source>
        <dbReference type="Proteomes" id="UP000248817"/>
    </source>
</evidence>
<dbReference type="EMBL" id="KZ825489">
    <property type="protein sequence ID" value="PYI32857.1"/>
    <property type="molecule type" value="Genomic_DNA"/>
</dbReference>
<name>A0A2V5J5A1_9EURO</name>
<organism evidence="2 3">
    <name type="scientific">Aspergillus indologenus CBS 114.80</name>
    <dbReference type="NCBI Taxonomy" id="1450541"/>
    <lineage>
        <taxon>Eukaryota</taxon>
        <taxon>Fungi</taxon>
        <taxon>Dikarya</taxon>
        <taxon>Ascomycota</taxon>
        <taxon>Pezizomycotina</taxon>
        <taxon>Eurotiomycetes</taxon>
        <taxon>Eurotiomycetidae</taxon>
        <taxon>Eurotiales</taxon>
        <taxon>Aspergillaceae</taxon>
        <taxon>Aspergillus</taxon>
        <taxon>Aspergillus subgen. Circumdati</taxon>
    </lineage>
</organism>
<keyword evidence="3" id="KW-1185">Reference proteome</keyword>
<keyword evidence="1" id="KW-0472">Membrane</keyword>